<dbReference type="Gene3D" id="3.40.50.150">
    <property type="entry name" value="Vaccinia Virus protein VP39"/>
    <property type="match status" value="1"/>
</dbReference>
<gene>
    <name evidence="1" type="ORF">S01H1_54632</name>
</gene>
<name>X0W2B9_9ZZZZ</name>
<proteinExistence type="predicted"/>
<evidence type="ECO:0008006" key="2">
    <source>
        <dbReference type="Google" id="ProtNLM"/>
    </source>
</evidence>
<comment type="caution">
    <text evidence="1">The sequence shown here is derived from an EMBL/GenBank/DDBJ whole genome shotgun (WGS) entry which is preliminary data.</text>
</comment>
<organism evidence="1">
    <name type="scientific">marine sediment metagenome</name>
    <dbReference type="NCBI Taxonomy" id="412755"/>
    <lineage>
        <taxon>unclassified sequences</taxon>
        <taxon>metagenomes</taxon>
        <taxon>ecological metagenomes</taxon>
    </lineage>
</organism>
<protein>
    <recommendedName>
        <fullName evidence="2">SAM-dependent methyltransferase TRM5/TYW2-type domain-containing protein</fullName>
    </recommendedName>
</protein>
<feature type="non-terminal residue" evidence="1">
    <location>
        <position position="1"/>
    </location>
</feature>
<evidence type="ECO:0000313" key="1">
    <source>
        <dbReference type="EMBL" id="GAG18788.1"/>
    </source>
</evidence>
<dbReference type="InterPro" id="IPR029063">
    <property type="entry name" value="SAM-dependent_MTases_sf"/>
</dbReference>
<reference evidence="1" key="1">
    <citation type="journal article" date="2014" name="Front. Microbiol.">
        <title>High frequency of phylogenetically diverse reductive dehalogenase-homologous genes in deep subseafloor sedimentary metagenomes.</title>
        <authorList>
            <person name="Kawai M."/>
            <person name="Futagami T."/>
            <person name="Toyoda A."/>
            <person name="Takaki Y."/>
            <person name="Nishi S."/>
            <person name="Hori S."/>
            <person name="Arai W."/>
            <person name="Tsubouchi T."/>
            <person name="Morono Y."/>
            <person name="Uchiyama I."/>
            <person name="Ito T."/>
            <person name="Fujiyama A."/>
            <person name="Inagaki F."/>
            <person name="Takami H."/>
        </authorList>
    </citation>
    <scope>NUCLEOTIDE SEQUENCE</scope>
    <source>
        <strain evidence="1">Expedition CK06-06</strain>
    </source>
</reference>
<dbReference type="AlphaFoldDB" id="X0W2B9"/>
<dbReference type="EMBL" id="BARS01035460">
    <property type="protein sequence ID" value="GAG18788.1"/>
    <property type="molecule type" value="Genomic_DNA"/>
</dbReference>
<sequence>DLGANVGMFSRIAAGKGIATVSFDIDPAAVEKNYLECVRRGESNILPLAFDLTNPSPNIGWENQERMSLLERSPKDTVLALALVHHLAISNNLPLERVASFLGRICSSLIIEFVPKSDSQVERLLSTREDIFPDYTQEAFESEFQRYFSIQSSVRIRDSERTLYLMRKRET</sequence>
<accession>X0W2B9</accession>